<keyword evidence="10" id="KW-1185">Reference proteome</keyword>
<feature type="domain" description="Lipocalin/cytosolic fatty-acid binding" evidence="7">
    <location>
        <begin position="1072"/>
        <end position="1199"/>
    </location>
</feature>
<evidence type="ECO:0000259" key="8">
    <source>
        <dbReference type="Pfam" id="PF08212"/>
    </source>
</evidence>
<feature type="domain" description="Lipocalin/cytosolic fatty-acid binding" evidence="8">
    <location>
        <begin position="1961"/>
        <end position="2091"/>
    </location>
</feature>
<feature type="domain" description="Lipocalin/cytosolic fatty-acid binding" evidence="8">
    <location>
        <begin position="349"/>
        <end position="468"/>
    </location>
</feature>
<dbReference type="InterPro" id="IPR003057">
    <property type="entry name" value="Invtbrt_color"/>
</dbReference>
<evidence type="ECO:0000313" key="10">
    <source>
        <dbReference type="Proteomes" id="UP000837857"/>
    </source>
</evidence>
<keyword evidence="3" id="KW-0732">Signal</keyword>
<dbReference type="EMBL" id="OW152828">
    <property type="protein sequence ID" value="CAH2044979.1"/>
    <property type="molecule type" value="Genomic_DNA"/>
</dbReference>
<feature type="non-terminal residue" evidence="9">
    <location>
        <position position="2857"/>
    </location>
</feature>
<dbReference type="PRINTS" id="PR01273">
    <property type="entry name" value="INVTBRTCOLOR"/>
</dbReference>
<evidence type="ECO:0000313" key="9">
    <source>
        <dbReference type="EMBL" id="CAH2044979.1"/>
    </source>
</evidence>
<feature type="domain" description="Lipocalin/cytosolic fatty-acid binding" evidence="8">
    <location>
        <begin position="884"/>
        <end position="980"/>
    </location>
</feature>
<feature type="domain" description="Lipocalin/cytosolic fatty-acid binding" evidence="7">
    <location>
        <begin position="1608"/>
        <end position="1742"/>
    </location>
</feature>
<dbReference type="PANTHER" id="PTHR10612:SF62">
    <property type="entry name" value="LIPOCALIN_CYTOSOLIC FATTY-ACID BINDING DOMAIN-CONTAINING PROTEIN"/>
    <property type="match status" value="1"/>
</dbReference>
<feature type="domain" description="Lipocalin/cytosolic fatty-acid binding" evidence="7">
    <location>
        <begin position="1252"/>
        <end position="1385"/>
    </location>
</feature>
<dbReference type="SUPFAM" id="SSF50814">
    <property type="entry name" value="Lipocalins"/>
    <property type="match status" value="16"/>
</dbReference>
<keyword evidence="2" id="KW-0964">Secreted</keyword>
<dbReference type="InterPro" id="IPR000566">
    <property type="entry name" value="Lipocln_cytosolic_FA-bd_dom"/>
</dbReference>
<dbReference type="InterPro" id="IPR012674">
    <property type="entry name" value="Calycin"/>
</dbReference>
<dbReference type="InterPro" id="IPR005657">
    <property type="entry name" value="Triabi/Procalin"/>
</dbReference>
<gene>
    <name evidence="9" type="ORF">IPOD504_LOCUS4877</name>
</gene>
<dbReference type="Pfam" id="PF08212">
    <property type="entry name" value="Lipocalin_2"/>
    <property type="match status" value="6"/>
</dbReference>
<dbReference type="PROSITE" id="PS00213">
    <property type="entry name" value="LIPOCALIN"/>
    <property type="match status" value="10"/>
</dbReference>
<evidence type="ECO:0000256" key="5">
    <source>
        <dbReference type="ARBA" id="ARBA00034121"/>
    </source>
</evidence>
<comment type="subcellular location">
    <subcellularLocation>
        <location evidence="1">Secreted</location>
    </subcellularLocation>
</comment>
<proteinExistence type="inferred from homology"/>
<feature type="domain" description="Lipocalin/cytosolic fatty-acid binding" evidence="7">
    <location>
        <begin position="532"/>
        <end position="675"/>
    </location>
</feature>
<feature type="domain" description="Lipocalin/cytosolic fatty-acid binding" evidence="7">
    <location>
        <begin position="714"/>
        <end position="848"/>
    </location>
</feature>
<reference evidence="9" key="1">
    <citation type="submission" date="2022-03" db="EMBL/GenBank/DDBJ databases">
        <authorList>
            <person name="Martin H S."/>
        </authorList>
    </citation>
    <scope>NUCLEOTIDE SEQUENCE</scope>
</reference>
<evidence type="ECO:0000256" key="4">
    <source>
        <dbReference type="ARBA" id="ARBA00023157"/>
    </source>
</evidence>
<evidence type="ECO:0000256" key="3">
    <source>
        <dbReference type="ARBA" id="ARBA00022729"/>
    </source>
</evidence>
<feature type="domain" description="Lipocalin/cytosolic fatty-acid binding" evidence="7">
    <location>
        <begin position="1788"/>
        <end position="1921"/>
    </location>
</feature>
<evidence type="ECO:0000256" key="6">
    <source>
        <dbReference type="SAM" id="MobiDB-lite"/>
    </source>
</evidence>
<dbReference type="CDD" id="cd00301">
    <property type="entry name" value="lipocalin_FABP"/>
    <property type="match status" value="1"/>
</dbReference>
<dbReference type="Pfam" id="PF00061">
    <property type="entry name" value="Lipocalin"/>
    <property type="match status" value="8"/>
</dbReference>
<dbReference type="PANTHER" id="PTHR10612">
    <property type="entry name" value="APOLIPOPROTEIN D"/>
    <property type="match status" value="1"/>
</dbReference>
<feature type="domain" description="Lipocalin/cytosolic fatty-acid binding" evidence="8">
    <location>
        <begin position="2675"/>
        <end position="2805"/>
    </location>
</feature>
<evidence type="ECO:0000256" key="2">
    <source>
        <dbReference type="ARBA" id="ARBA00022525"/>
    </source>
</evidence>
<keyword evidence="4" id="KW-1015">Disulfide bond</keyword>
<evidence type="ECO:0000256" key="1">
    <source>
        <dbReference type="ARBA" id="ARBA00004613"/>
    </source>
</evidence>
<feature type="domain" description="Lipocalin/cytosolic fatty-acid binding" evidence="8">
    <location>
        <begin position="2322"/>
        <end position="2456"/>
    </location>
</feature>
<feature type="domain" description="Lipocalin/cytosolic fatty-acid binding" evidence="8">
    <location>
        <begin position="1421"/>
        <end position="1549"/>
    </location>
</feature>
<evidence type="ECO:0000259" key="7">
    <source>
        <dbReference type="Pfam" id="PF00061"/>
    </source>
</evidence>
<feature type="domain" description="Lipocalin/cytosolic fatty-acid binding" evidence="7">
    <location>
        <begin position="183"/>
        <end position="316"/>
    </location>
</feature>
<protein>
    <recommendedName>
        <fullName evidence="7 8">Lipocalin/cytosolic fatty-acid binding domain-containing protein</fullName>
    </recommendedName>
</protein>
<dbReference type="Gene3D" id="2.40.128.20">
    <property type="match status" value="16"/>
</dbReference>
<dbReference type="InterPro" id="IPR022272">
    <property type="entry name" value="Lipocalin_CS"/>
</dbReference>
<accession>A0ABN8HZU3</accession>
<feature type="region of interest" description="Disordered" evidence="6">
    <location>
        <begin position="1"/>
        <end position="21"/>
    </location>
</feature>
<dbReference type="Pfam" id="PF03973">
    <property type="entry name" value="Triabin"/>
    <property type="match status" value="1"/>
</dbReference>
<comment type="similarity">
    <text evidence="5">Belongs to the calycin superfamily. Triabin family.</text>
</comment>
<name>A0ABN8HZU3_9NEOP</name>
<sequence>MVFASSEPGTESRGPIARKQNGDCSTLQLTQGANTINVRNEAVNNNFYEETTGTATIEQGTARLRLNLTNTQDPIDFWILMTDYDNFAIGYRCVNLGNVQRQVYIWQMGRETSFPTELMQALMNTTLNTLLGISTSDLRSIDHSDDACYVLPPIPENEAVILPGQCDPNLPVVTNFNAARFQGLWYEMARYYTRRQLGACNRARYTLVGGVINVSNNQVINQTLSSISGTATVSADGSARLTRPEVLPLWILGTDYDNYSVLYSCDNLSNNRRQVNSWILSKERQLSAASREAVNNLIRSVVDLNDRFFQQTDQSDEACFYFPAAEPGRPVVFRGQCDQNLPAMPNFQADRYMGLWHNIESYPSLFQSGTCTNAYYSLADGRVIVYNTEVVNQTLNTIEGYAVVASDDGSAKLSVSFPIGPNGTTTDYWVLDTDYVSYSIVYSCTNINSDERRVIAWKLSRTKQMTAAGNVAINAAISNIAVLDQRYFVETDQTPTGCFYFPEPQANVPVVFPGQCDENIPVVAGFSMQQFQGVWYEVQAYPKDQQSGQCVFHNYTSGLTNTLNIASSSVTDQFLSISSGVLSFSNSTDSSARLTIRITSNNQEITFPFWILSVNYSDYALAYSCINQGSDFRRVFSWKLSRTTELSAAANTAINNVISNNVVLDNVYYENIDQSDRACFYLPELNPGEPIILPGQCDPNVAVVQNFNVTRYGGRWRLIESYFAESQRGTCNEATYTVTNNGIEVFNTQVVNQQLATITGLATVASTDGSAKLQVTFPALGRTADLWVLDTDYDSYALLYTCNNINAGQRRVFSWKLSRTRSLTPTAVANINRVINQVEVLNNRFYEVVNQTDAGCFYYPEPTDNPVIFRGQCDPNIRVVTGFDAARYMNLWHDIESYPTPFQQGSCPNAFYNLSAGAVDVVNSQVINRTLEIVRGRAVLQDSNDGSAKLVATFPIAGTNQTISNDYWVLATDYTSYALVYSCTNITDELKQVYSSKLSRTKQLTAQAASAINTVVNTVPVLDQRYFKNRDQSDAGCFYFPEPEPGVPVVFPGQCDEWIQAVPNFNFNQFLGVWHEIQAYPKDQQSGQCVNHQYTTNGTNILNLQSSNVLDQDLRISTGVVTRTAADGSGRLLITLTEGNERIEIPFWVLSTDYTDYALAYSCVNRGTSFRAVYSWKLSRTKQLSAAANTAINNAISNIVVLDNRYYENIDQSDAACFYLPQLSLNEPVVFPGQCDPNISVVQNFQPERYLGRWRMIETYHSDFQSGGCNEANYRRLTNSTAEVVNTQVVNQQLMSINGTAVQIESGKLLITFPRDADPADYWILDTDYDNYALVYSCRNLDSQRRRVWSWKLSRGRQLSANATNSINQIVNRIDVLNSRYYRVVDQSDSACFYFPAPEPNTPVVFRGQCDPNIPVVTNFNLLQYLGLWHDIESYPNAFQFGTCSNAYYSLNGSVVDVLNTQVVNQRLATINGVASLVADPNNSAKIVVTFPIVGTNQTITTDYWVLSTDYSSFALVYSCTNLNDELRQVGSWKLSRTKQLSATAVTAINNVVNTIPVLDSRYYQAQDQSRDGCLYFPEPQPGVPVVFPGQCDETIRAVPNFNLSQFQGTWHEIQAYPKDEQTGQCVSHQYSANASNALNLQSFNVLGQTLRTSEGVARITSNDGSGRLTITLTEGSNVVVIPFWILSTDYTDYALAYSCVNRGQDFRAVYSWKLSRTQQLSAAANTAINNAIANIEVLDNVYYENIDQSATACFYLPDLAPGQPVEFVGQCDPNIPVMQNFNTARYAGRWRLLESYHSNFQSGVCNKATYTLLPNGAYQVLNAQVINQTLNTITGSAVLATTDGSAKLLFSFPSASEPSDYWVLDTDYDSYALVYSCLNISSNRRRVWSWKLGRARQFSATAVTNMNRVIESINVLDNRYYTAVPHTDASCFYYPTPDQSTSVIFRGQCDESIPVVPNFNLAQYMGVWYDIEGYPQEFQNGTCATATYTLTDAGVAVVNTQVLNQQLDVITATALPASDDGSAKFTVTFPIAGTNATISMPYWVLATDYTSYALVYSCSNIDSERRRVTSWKLSRQRSLTPAAVQTINNVMATIPVLRQQYYFARGHTDADCFYYPDNNGGPVILNGVCEEQAAVTGFNLNAFGGTWYEAARFPSEVQTGQCASNIFTIGTQNTINITQTIIYNERLDVSIGNATAVTDGRGILNTYVSGPGGVTFNSTLYILATDYTNYALLFSCLDLGNRTKQIYSWKLSRSQLGLSQSANEAINAVVSNTTDLFENYYEESDQSDAACFYYPVFDQLPPAINLRGPCNDTIRAIPNFNATRYLGRWIEIARYPQQFQQAGRCSRAQYNLGTNNNIQVINTQVVNATLASITGSAFVSSTDGSGLIEVTFVLSSGAVNVATLYILDTDYESYSLVYSCRNMPDGTRQVASWKLSRTRTLSNVANNTMNNIINNTQGLLQEYYITSDQSDDACFYVPEVKPNEAPVFRGQCENITGVQGFNISRYLGWWHEIERYPTDDTVGDCISSDFRASGNQYQVVDTNVFGVTARVNTSTLTVTNNGRLRRTLSDGRVIDTWVLATDYETYSLLYSCENINNEYRRVWSAKHSKSRELTQAAQNAMAPIVAANRVLYPQFYQSVDQSDSACFHYPEQTGRQVILPGQCDANIPVVQNFDAAQYTGTWYQIERYPQFFENGNCTGARYSLNEATGVVTLVNWEVVNGELDVIEGTATINSTDGSAKLLVILPDRLSDDPEATVTTRLYVLTTDYVTYSLAYSCVNVNPFQRVVAAWKLSRTRTMPQAGTTAINAYMGSREELHQPYFLQVGQSEDCEEPSSAFLVKSSIIVMLICAALQMLA</sequence>
<feature type="domain" description="Lipocalin/cytosolic fatty-acid binding" evidence="7">
    <location>
        <begin position="15"/>
        <end position="127"/>
    </location>
</feature>
<dbReference type="Proteomes" id="UP000837857">
    <property type="component" value="Chromosome 16"/>
</dbReference>
<organism evidence="9 10">
    <name type="scientific">Iphiclides podalirius</name>
    <name type="common">scarce swallowtail</name>
    <dbReference type="NCBI Taxonomy" id="110791"/>
    <lineage>
        <taxon>Eukaryota</taxon>
        <taxon>Metazoa</taxon>
        <taxon>Ecdysozoa</taxon>
        <taxon>Arthropoda</taxon>
        <taxon>Hexapoda</taxon>
        <taxon>Insecta</taxon>
        <taxon>Pterygota</taxon>
        <taxon>Neoptera</taxon>
        <taxon>Endopterygota</taxon>
        <taxon>Lepidoptera</taxon>
        <taxon>Glossata</taxon>
        <taxon>Ditrysia</taxon>
        <taxon>Papilionoidea</taxon>
        <taxon>Papilionidae</taxon>
        <taxon>Papilioninae</taxon>
        <taxon>Iphiclides</taxon>
    </lineage>
</organism>